<evidence type="ECO:0000313" key="3">
    <source>
        <dbReference type="Proteomes" id="UP001596267"/>
    </source>
</evidence>
<feature type="transmembrane region" description="Helical" evidence="1">
    <location>
        <begin position="6"/>
        <end position="22"/>
    </location>
</feature>
<evidence type="ECO:0000256" key="1">
    <source>
        <dbReference type="SAM" id="Phobius"/>
    </source>
</evidence>
<proteinExistence type="predicted"/>
<keyword evidence="1" id="KW-0812">Transmembrane</keyword>
<sequence length="204" mass="23598">MQILMLWFLPIYILIMVSEYYIQDVQSNSQSIHILKVGKRKYFGRQLIFSFIVAFSVMLISLLINFLLVWLINYNGTQDPYTAALPQLSKIINQHPEFMYSYFIIANQTLANLIFILLVSVIVGVLGSGLTAICFFFPKRVYAYFLAFALWFLDITGDHAVMIVFQPFNEYPWKLVLTNIGLFLSPAFILIVASYIYKVKSDEI</sequence>
<dbReference type="EMBL" id="JBHSTQ010000003">
    <property type="protein sequence ID" value="MFC6385740.1"/>
    <property type="molecule type" value="Genomic_DNA"/>
</dbReference>
<dbReference type="Proteomes" id="UP001596267">
    <property type="component" value="Unassembled WGS sequence"/>
</dbReference>
<feature type="transmembrane region" description="Helical" evidence="1">
    <location>
        <begin position="113"/>
        <end position="137"/>
    </location>
</feature>
<reference evidence="3" key="1">
    <citation type="journal article" date="2019" name="Int. J. Syst. Evol. Microbiol.">
        <title>The Global Catalogue of Microorganisms (GCM) 10K type strain sequencing project: providing services to taxonomists for standard genome sequencing and annotation.</title>
        <authorList>
            <consortium name="The Broad Institute Genomics Platform"/>
            <consortium name="The Broad Institute Genome Sequencing Center for Infectious Disease"/>
            <person name="Wu L."/>
            <person name="Ma J."/>
        </authorList>
    </citation>
    <scope>NUCLEOTIDE SEQUENCE [LARGE SCALE GENOMIC DNA]</scope>
    <source>
        <strain evidence="3">CCUG 42001</strain>
    </source>
</reference>
<keyword evidence="3" id="KW-1185">Reference proteome</keyword>
<feature type="transmembrane region" description="Helical" evidence="1">
    <location>
        <begin position="177"/>
        <end position="197"/>
    </location>
</feature>
<accession>A0ABW1WCA1</accession>
<feature type="transmembrane region" description="Helical" evidence="1">
    <location>
        <begin position="43"/>
        <end position="72"/>
    </location>
</feature>
<name>A0ABW1WCA1_9BACL</name>
<keyword evidence="1" id="KW-0472">Membrane</keyword>
<keyword evidence="1" id="KW-1133">Transmembrane helix</keyword>
<comment type="caution">
    <text evidence="2">The sequence shown here is derived from an EMBL/GenBank/DDBJ whole genome shotgun (WGS) entry which is preliminary data.</text>
</comment>
<gene>
    <name evidence="2" type="ORF">ACFP7A_03910</name>
</gene>
<organism evidence="2 3">
    <name type="scientific">Sporolactobacillus kofuensis</name>
    <dbReference type="NCBI Taxonomy" id="269672"/>
    <lineage>
        <taxon>Bacteria</taxon>
        <taxon>Bacillati</taxon>
        <taxon>Bacillota</taxon>
        <taxon>Bacilli</taxon>
        <taxon>Bacillales</taxon>
        <taxon>Sporolactobacillaceae</taxon>
        <taxon>Sporolactobacillus</taxon>
    </lineage>
</organism>
<evidence type="ECO:0000313" key="2">
    <source>
        <dbReference type="EMBL" id="MFC6385740.1"/>
    </source>
</evidence>
<feature type="transmembrane region" description="Helical" evidence="1">
    <location>
        <begin position="144"/>
        <end position="165"/>
    </location>
</feature>
<protein>
    <submittedName>
        <fullName evidence="2">Uncharacterized protein</fullName>
    </submittedName>
</protein>